<proteinExistence type="predicted"/>
<dbReference type="GO" id="GO:0006357">
    <property type="term" value="P:regulation of transcription by RNA polymerase II"/>
    <property type="evidence" value="ECO:0007669"/>
    <property type="project" value="TreeGrafter"/>
</dbReference>
<dbReference type="InterPro" id="IPR016181">
    <property type="entry name" value="Acyl_CoA_acyltransferase"/>
</dbReference>
<dbReference type="PANTHER" id="PTHR46309">
    <property type="entry name" value="PHD FINGER PROTEIN 12"/>
    <property type="match status" value="1"/>
</dbReference>
<dbReference type="InterPro" id="IPR056511">
    <property type="entry name" value="IDM1_C"/>
</dbReference>
<dbReference type="EMBL" id="LNRQ01000007">
    <property type="protein sequence ID" value="KZM86560.1"/>
    <property type="molecule type" value="Genomic_DNA"/>
</dbReference>
<dbReference type="Pfam" id="PF23209">
    <property type="entry name" value="IDM1_C"/>
    <property type="match status" value="1"/>
</dbReference>
<accession>A0A161ZKL6</accession>
<reference evidence="2" key="1">
    <citation type="journal article" date="2016" name="Nat. Genet.">
        <title>A high-quality carrot genome assembly provides new insights into carotenoid accumulation and asterid genome evolution.</title>
        <authorList>
            <person name="Iorizzo M."/>
            <person name="Ellison S."/>
            <person name="Senalik D."/>
            <person name="Zeng P."/>
            <person name="Satapoomin P."/>
            <person name="Huang J."/>
            <person name="Bowman M."/>
            <person name="Iovene M."/>
            <person name="Sanseverino W."/>
            <person name="Cavagnaro P."/>
            <person name="Yildiz M."/>
            <person name="Macko-Podgorni A."/>
            <person name="Moranska E."/>
            <person name="Grzebelus E."/>
            <person name="Grzebelus D."/>
            <person name="Ashrafi H."/>
            <person name="Zheng Z."/>
            <person name="Cheng S."/>
            <person name="Spooner D."/>
            <person name="Van Deynze A."/>
            <person name="Simon P."/>
        </authorList>
    </citation>
    <scope>NUCLEOTIDE SEQUENCE [LARGE SCALE GENOMIC DNA]</scope>
    <source>
        <tissue evidence="2">Leaf</tissue>
    </source>
</reference>
<dbReference type="AlphaFoldDB" id="A0A161ZKL6"/>
<sequence length="125" mass="14159">MINVKTTIKVNQAVTVMHECFPSVKEPWNGKDVAEDIIFSRPSEVKRLDYRGFYAVILEKMTEVVTLASVRIFGDKVAEVSLIALRFQYRRLGKCKTLMDAREQKLSNLGVEKIVLPPISSVVDT</sequence>
<evidence type="ECO:0000313" key="2">
    <source>
        <dbReference type="EMBL" id="KZM86560.1"/>
    </source>
</evidence>
<dbReference type="InterPro" id="IPR042163">
    <property type="entry name" value="PHF12"/>
</dbReference>
<feature type="domain" description="Increased DNA methylation 1 C-terminal" evidence="1">
    <location>
        <begin position="21"/>
        <end position="125"/>
    </location>
</feature>
<comment type="caution">
    <text evidence="2">The sequence shown here is derived from an EMBL/GenBank/DDBJ whole genome shotgun (WGS) entry which is preliminary data.</text>
</comment>
<dbReference type="SUPFAM" id="SSF55729">
    <property type="entry name" value="Acyl-CoA N-acyltransferases (Nat)"/>
    <property type="match status" value="1"/>
</dbReference>
<dbReference type="CDD" id="cd04301">
    <property type="entry name" value="NAT_SF"/>
    <property type="match status" value="1"/>
</dbReference>
<dbReference type="GO" id="GO:0005634">
    <property type="term" value="C:nucleus"/>
    <property type="evidence" value="ECO:0007669"/>
    <property type="project" value="TreeGrafter"/>
</dbReference>
<dbReference type="OMA" id="VAVMEEC"/>
<protein>
    <recommendedName>
        <fullName evidence="1">Increased DNA methylation 1 C-terminal domain-containing protein</fullName>
    </recommendedName>
</protein>
<organism evidence="2">
    <name type="scientific">Daucus carota subsp. sativus</name>
    <name type="common">Carrot</name>
    <dbReference type="NCBI Taxonomy" id="79200"/>
    <lineage>
        <taxon>Eukaryota</taxon>
        <taxon>Viridiplantae</taxon>
        <taxon>Streptophyta</taxon>
        <taxon>Embryophyta</taxon>
        <taxon>Tracheophyta</taxon>
        <taxon>Spermatophyta</taxon>
        <taxon>Magnoliopsida</taxon>
        <taxon>eudicotyledons</taxon>
        <taxon>Gunneridae</taxon>
        <taxon>Pentapetalae</taxon>
        <taxon>asterids</taxon>
        <taxon>campanulids</taxon>
        <taxon>Apiales</taxon>
        <taxon>Apiaceae</taxon>
        <taxon>Apioideae</taxon>
        <taxon>Scandiceae</taxon>
        <taxon>Daucinae</taxon>
        <taxon>Daucus</taxon>
        <taxon>Daucus sect. Daucus</taxon>
    </lineage>
</organism>
<dbReference type="Gene3D" id="3.40.630.30">
    <property type="match status" value="1"/>
</dbReference>
<dbReference type="STRING" id="79200.A0A161ZKL6"/>
<dbReference type="Gramene" id="KZM86560">
    <property type="protein sequence ID" value="KZM86560"/>
    <property type="gene ID" value="DCAR_023694"/>
</dbReference>
<evidence type="ECO:0000259" key="1">
    <source>
        <dbReference type="Pfam" id="PF23209"/>
    </source>
</evidence>
<gene>
    <name evidence="2" type="ORF">DCAR_023694</name>
</gene>
<dbReference type="PANTHER" id="PTHR46309:SF12">
    <property type="entry name" value="GB|AAC80581.1"/>
    <property type="match status" value="1"/>
</dbReference>
<name>A0A161ZKL6_DAUCS</name>
<dbReference type="GO" id="GO:0003714">
    <property type="term" value="F:transcription corepressor activity"/>
    <property type="evidence" value="ECO:0007669"/>
    <property type="project" value="InterPro"/>
</dbReference>